<evidence type="ECO:0000259" key="2">
    <source>
        <dbReference type="Pfam" id="PF00487"/>
    </source>
</evidence>
<protein>
    <submittedName>
        <fullName evidence="3">Fatty acid desaturase</fullName>
    </submittedName>
</protein>
<dbReference type="KEGG" id="thig:FE785_04380"/>
<dbReference type="GO" id="GO:0006629">
    <property type="term" value="P:lipid metabolic process"/>
    <property type="evidence" value="ECO:0007669"/>
    <property type="project" value="InterPro"/>
</dbReference>
<evidence type="ECO:0000313" key="4">
    <source>
        <dbReference type="Proteomes" id="UP000304864"/>
    </source>
</evidence>
<feature type="transmembrane region" description="Helical" evidence="1">
    <location>
        <begin position="9"/>
        <end position="29"/>
    </location>
</feature>
<keyword evidence="1" id="KW-0812">Transmembrane</keyword>
<evidence type="ECO:0000256" key="1">
    <source>
        <dbReference type="SAM" id="Phobius"/>
    </source>
</evidence>
<organism evidence="3 4">
    <name type="scientific">Thiomicrorhabdus sediminis</name>
    <dbReference type="NCBI Taxonomy" id="2580412"/>
    <lineage>
        <taxon>Bacteria</taxon>
        <taxon>Pseudomonadati</taxon>
        <taxon>Pseudomonadota</taxon>
        <taxon>Gammaproteobacteria</taxon>
        <taxon>Thiotrichales</taxon>
        <taxon>Piscirickettsiaceae</taxon>
        <taxon>Thiomicrorhabdus</taxon>
    </lineage>
</organism>
<reference evidence="3 4" key="1">
    <citation type="submission" date="2019-05" db="EMBL/GenBank/DDBJ databases">
        <title>Thiomicrorhabdus sediminis sp. nov, a novel sulfur-oxidizing bacterium isolated from coastal sediment.</title>
        <authorList>
            <person name="Liu X."/>
        </authorList>
    </citation>
    <scope>NUCLEOTIDE SEQUENCE [LARGE SCALE GENOMIC DNA]</scope>
    <source>
        <strain evidence="3 4">G1</strain>
    </source>
</reference>
<feature type="transmembrane region" description="Helical" evidence="1">
    <location>
        <begin position="103"/>
        <end position="123"/>
    </location>
</feature>
<keyword evidence="1" id="KW-1133">Transmembrane helix</keyword>
<sequence>MLALTDNPWLALLAVPLLAHAMVIAAYMVHEAAHMAVFKDKKHNRWFAECMLWICGMNYSSFDDIAHKHNRHHSDRADIVSFDFRPKLANHPKFLRLLQILEWFYIPALELMMHALVVILPFIKPDRKQRRTRVIVVSLVRVSLFSYLIYLSLAVLWVYPLAYLLFLTVMRFMDVHQHTYELYETLDQKRGPEARLRDRAFESHNTYSNLLSVSYPWLNLLVLNFCYHNVHHDKQLEPWYRLPKLHQQLYGDNTEQLLTFRHLVKSFHKYRIPRMLNADPIDLNVKKDEGESFIGVDGVSFLTAH</sequence>
<keyword evidence="1" id="KW-0472">Membrane</keyword>
<dbReference type="AlphaFoldDB" id="A0A4P9K7M1"/>
<dbReference type="EMBL" id="CP040602">
    <property type="protein sequence ID" value="QCU91112.1"/>
    <property type="molecule type" value="Genomic_DNA"/>
</dbReference>
<dbReference type="Pfam" id="PF00487">
    <property type="entry name" value="FA_desaturase"/>
    <property type="match status" value="1"/>
</dbReference>
<evidence type="ECO:0000313" key="3">
    <source>
        <dbReference type="EMBL" id="QCU91112.1"/>
    </source>
</evidence>
<gene>
    <name evidence="3" type="ORF">FE785_04380</name>
</gene>
<proteinExistence type="predicted"/>
<dbReference type="Proteomes" id="UP000304864">
    <property type="component" value="Chromosome"/>
</dbReference>
<name>A0A4P9K7M1_9GAMM</name>
<keyword evidence="4" id="KW-1185">Reference proteome</keyword>
<accession>A0A4P9K7M1</accession>
<feature type="domain" description="Fatty acid desaturase" evidence="2">
    <location>
        <begin position="8"/>
        <end position="262"/>
    </location>
</feature>
<dbReference type="OrthoDB" id="634389at2"/>
<feature type="transmembrane region" description="Helical" evidence="1">
    <location>
        <begin position="144"/>
        <end position="166"/>
    </location>
</feature>
<dbReference type="InterPro" id="IPR005804">
    <property type="entry name" value="FA_desaturase_dom"/>
</dbReference>